<comment type="caution">
    <text evidence="1">The sequence shown here is derived from an EMBL/GenBank/DDBJ whole genome shotgun (WGS) entry which is preliminary data.</text>
</comment>
<dbReference type="AlphaFoldDB" id="A0A1F5ZTK8"/>
<evidence type="ECO:0000313" key="1">
    <source>
        <dbReference type="EMBL" id="OGG15427.1"/>
    </source>
</evidence>
<dbReference type="EMBL" id="MFJJ01000002">
    <property type="protein sequence ID" value="OGG15427.1"/>
    <property type="molecule type" value="Genomic_DNA"/>
</dbReference>
<dbReference type="InterPro" id="IPR014942">
    <property type="entry name" value="AbiEii"/>
</dbReference>
<proteinExistence type="predicted"/>
<gene>
    <name evidence="1" type="ORF">A2875_02350</name>
</gene>
<sequence length="214" mass="24766">MSKIYLGLLDSARQKVFHQLRMFEQDGYLAGGTALALQLNHRKSVDFDVFVKKPIGSSLRRKIKTIFGDQPYEVNTTDQITFPLSVGIEITFLYYWYPHIRPLVLTTSLSLASVDDIIADKAHTLGRRALWRDYVDLFVVMKQHDMNIDHIITLASQKFEGEFVKEQFLEQISYFDDIAVVPVEFIARSYTPEEIKTFLTTQVEEYATTIRSKK</sequence>
<name>A0A1F5ZTK8_9BACT</name>
<protein>
    <recommendedName>
        <fullName evidence="3">Nucleotidyl transferase AbiEii toxin, Type IV TA system</fullName>
    </recommendedName>
</protein>
<reference evidence="1 2" key="1">
    <citation type="journal article" date="2016" name="Nat. Commun.">
        <title>Thousands of microbial genomes shed light on interconnected biogeochemical processes in an aquifer system.</title>
        <authorList>
            <person name="Anantharaman K."/>
            <person name="Brown C.T."/>
            <person name="Hug L.A."/>
            <person name="Sharon I."/>
            <person name="Castelle C.J."/>
            <person name="Probst A.J."/>
            <person name="Thomas B.C."/>
            <person name="Singh A."/>
            <person name="Wilkins M.J."/>
            <person name="Karaoz U."/>
            <person name="Brodie E.L."/>
            <person name="Williams K.H."/>
            <person name="Hubbard S.S."/>
            <person name="Banfield J.F."/>
        </authorList>
    </citation>
    <scope>NUCLEOTIDE SEQUENCE [LARGE SCALE GENOMIC DNA]</scope>
</reference>
<dbReference type="Proteomes" id="UP000177416">
    <property type="component" value="Unassembled WGS sequence"/>
</dbReference>
<evidence type="ECO:0000313" key="2">
    <source>
        <dbReference type="Proteomes" id="UP000177416"/>
    </source>
</evidence>
<dbReference type="Pfam" id="PF08843">
    <property type="entry name" value="AbiEii"/>
    <property type="match status" value="1"/>
</dbReference>
<organism evidence="1 2">
    <name type="scientific">Candidatus Gottesmanbacteria bacterium RIFCSPHIGHO2_01_FULL_46_14</name>
    <dbReference type="NCBI Taxonomy" id="1798380"/>
    <lineage>
        <taxon>Bacteria</taxon>
        <taxon>Candidatus Gottesmaniibacteriota</taxon>
    </lineage>
</organism>
<evidence type="ECO:0008006" key="3">
    <source>
        <dbReference type="Google" id="ProtNLM"/>
    </source>
</evidence>
<accession>A0A1F5ZTK8</accession>